<proteinExistence type="predicted"/>
<dbReference type="EMBL" id="BPQO01000004">
    <property type="protein sequence ID" value="GJD87785.1"/>
    <property type="molecule type" value="Genomic_DNA"/>
</dbReference>
<protein>
    <submittedName>
        <fullName evidence="1">Uncharacterized protein</fullName>
    </submittedName>
</protein>
<evidence type="ECO:0000313" key="2">
    <source>
        <dbReference type="Proteomes" id="UP001055247"/>
    </source>
</evidence>
<dbReference type="AlphaFoldDB" id="A0AAV4ZH65"/>
<reference evidence="1" key="2">
    <citation type="submission" date="2021-08" db="EMBL/GenBank/DDBJ databases">
        <authorList>
            <person name="Tani A."/>
            <person name="Ola A."/>
            <person name="Ogura Y."/>
            <person name="Katsura K."/>
            <person name="Hayashi T."/>
        </authorList>
    </citation>
    <scope>NUCLEOTIDE SEQUENCE</scope>
    <source>
        <strain evidence="1">DSM 16372</strain>
    </source>
</reference>
<evidence type="ECO:0000313" key="1">
    <source>
        <dbReference type="EMBL" id="GJD87785.1"/>
    </source>
</evidence>
<keyword evidence="2" id="KW-1185">Reference proteome</keyword>
<name>A0AAV4ZH65_9HYPH</name>
<gene>
    <name evidence="1" type="ORF">BHAOGJBA_1290</name>
</gene>
<reference evidence="1" key="1">
    <citation type="journal article" date="2016" name="Front. Microbiol.">
        <title>Genome Sequence of the Piezophilic, Mesophilic Sulfate-Reducing Bacterium Desulfovibrio indicus J2T.</title>
        <authorList>
            <person name="Cao J."/>
            <person name="Maignien L."/>
            <person name="Shao Z."/>
            <person name="Alain K."/>
            <person name="Jebbar M."/>
        </authorList>
    </citation>
    <scope>NUCLEOTIDE SEQUENCE</scope>
    <source>
        <strain evidence="1">DSM 16372</strain>
    </source>
</reference>
<sequence>MLGRANSQWEDMSPDVIHITRGANASESYENLLSILDTGCLEARNPFGAARKSCPDPASQRAVCFTEVPVHLVLRIIQRRLPSDRSAWNGIAFRKSFVASRGGGPIMYAYDGSPHAEALEAMMQAAWSTPDPASAPVWRLTPYVDLPGRHGTYYWEWEREWRVVGDLRFEPADVSCLIVPEQYHQDAARHFMDAVGGKSGHKAYLCPLIDATWSLERCRQAMRDRRLPV</sequence>
<organism evidence="1 2">
    <name type="scientific">Methylobacterium hispanicum</name>
    <dbReference type="NCBI Taxonomy" id="270350"/>
    <lineage>
        <taxon>Bacteria</taxon>
        <taxon>Pseudomonadati</taxon>
        <taxon>Pseudomonadota</taxon>
        <taxon>Alphaproteobacteria</taxon>
        <taxon>Hyphomicrobiales</taxon>
        <taxon>Methylobacteriaceae</taxon>
        <taxon>Methylobacterium</taxon>
    </lineage>
</organism>
<accession>A0AAV4ZH65</accession>
<comment type="caution">
    <text evidence="1">The sequence shown here is derived from an EMBL/GenBank/DDBJ whole genome shotgun (WGS) entry which is preliminary data.</text>
</comment>
<dbReference type="Proteomes" id="UP001055247">
    <property type="component" value="Unassembled WGS sequence"/>
</dbReference>